<gene>
    <name evidence="8" type="primary">LOC114243189</name>
</gene>
<dbReference type="PROSITE" id="PS51257">
    <property type="entry name" value="PROKAR_LIPOPROTEIN"/>
    <property type="match status" value="1"/>
</dbReference>
<keyword evidence="2" id="KW-1015">Disulfide bond</keyword>
<feature type="chain" id="PRO_5027050375" evidence="4">
    <location>
        <begin position="19"/>
        <end position="449"/>
    </location>
</feature>
<dbReference type="FunFam" id="2.60.40.2130:FF:000002">
    <property type="entry name" value="Putative Spondin-1"/>
    <property type="match status" value="1"/>
</dbReference>
<dbReference type="InterPro" id="IPR051418">
    <property type="entry name" value="Spondin/Thrombospondin_T1"/>
</dbReference>
<feature type="domain" description="Spondin" evidence="6">
    <location>
        <begin position="168"/>
        <end position="359"/>
    </location>
</feature>
<dbReference type="Proteomes" id="UP000504629">
    <property type="component" value="Unplaced"/>
</dbReference>
<dbReference type="Gene3D" id="2.60.40.4060">
    <property type="entry name" value="Reeler domain"/>
    <property type="match status" value="1"/>
</dbReference>
<evidence type="ECO:0000256" key="3">
    <source>
        <dbReference type="SAM" id="MobiDB-lite"/>
    </source>
</evidence>
<dbReference type="PROSITE" id="PS51020">
    <property type="entry name" value="SPONDIN"/>
    <property type="match status" value="1"/>
</dbReference>
<evidence type="ECO:0000313" key="7">
    <source>
        <dbReference type="Proteomes" id="UP000504629"/>
    </source>
</evidence>
<evidence type="ECO:0000259" key="6">
    <source>
        <dbReference type="PROSITE" id="PS51020"/>
    </source>
</evidence>
<dbReference type="InterPro" id="IPR009465">
    <property type="entry name" value="Spondin_N"/>
</dbReference>
<evidence type="ECO:0000256" key="4">
    <source>
        <dbReference type="SAM" id="SignalP"/>
    </source>
</evidence>
<feature type="region of interest" description="Disordered" evidence="3">
    <location>
        <begin position="421"/>
        <end position="449"/>
    </location>
</feature>
<evidence type="ECO:0000313" key="8">
    <source>
        <dbReference type="RefSeq" id="XP_028030391.1"/>
    </source>
</evidence>
<dbReference type="GeneID" id="114243189"/>
<accession>A0A6J2JL82</accession>
<dbReference type="Gene3D" id="2.60.40.2130">
    <property type="entry name" value="F-spondin domain"/>
    <property type="match status" value="1"/>
</dbReference>
<proteinExistence type="predicted"/>
<dbReference type="CDD" id="cd08544">
    <property type="entry name" value="Reeler"/>
    <property type="match status" value="1"/>
</dbReference>
<dbReference type="AlphaFoldDB" id="A0A6J2JL82"/>
<feature type="signal peptide" evidence="4">
    <location>
        <begin position="1"/>
        <end position="18"/>
    </location>
</feature>
<dbReference type="CTD" id="36919"/>
<keyword evidence="1" id="KW-0677">Repeat</keyword>
<protein>
    <submittedName>
        <fullName evidence="8">Spondin-1</fullName>
    </submittedName>
</protein>
<dbReference type="Pfam" id="PF06468">
    <property type="entry name" value="Spond_N"/>
    <property type="match status" value="1"/>
</dbReference>
<evidence type="ECO:0000256" key="1">
    <source>
        <dbReference type="ARBA" id="ARBA00022737"/>
    </source>
</evidence>
<dbReference type="GO" id="GO:0031012">
    <property type="term" value="C:extracellular matrix"/>
    <property type="evidence" value="ECO:0007669"/>
    <property type="project" value="TreeGrafter"/>
</dbReference>
<dbReference type="RefSeq" id="XP_028030391.1">
    <property type="nucleotide sequence ID" value="XM_028174590.1"/>
</dbReference>
<dbReference type="PANTHER" id="PTHR11311:SF23">
    <property type="entry name" value="SPONDIN-1"/>
    <property type="match status" value="1"/>
</dbReference>
<dbReference type="InterPro" id="IPR038678">
    <property type="entry name" value="Spondin_N_sf"/>
</dbReference>
<dbReference type="PROSITE" id="PS51019">
    <property type="entry name" value="REELIN"/>
    <property type="match status" value="1"/>
</dbReference>
<organism evidence="7 8">
    <name type="scientific">Bombyx mandarina</name>
    <name type="common">Wild silk moth</name>
    <name type="synonym">Wild silkworm</name>
    <dbReference type="NCBI Taxonomy" id="7092"/>
    <lineage>
        <taxon>Eukaryota</taxon>
        <taxon>Metazoa</taxon>
        <taxon>Ecdysozoa</taxon>
        <taxon>Arthropoda</taxon>
        <taxon>Hexapoda</taxon>
        <taxon>Insecta</taxon>
        <taxon>Pterygota</taxon>
        <taxon>Neoptera</taxon>
        <taxon>Endopterygota</taxon>
        <taxon>Lepidoptera</taxon>
        <taxon>Glossata</taxon>
        <taxon>Ditrysia</taxon>
        <taxon>Bombycoidea</taxon>
        <taxon>Bombycidae</taxon>
        <taxon>Bombycinae</taxon>
        <taxon>Bombyx</taxon>
    </lineage>
</organism>
<name>A0A6J2JL82_BOMMA</name>
<dbReference type="PANTHER" id="PTHR11311">
    <property type="entry name" value="SPONDIN"/>
    <property type="match status" value="1"/>
</dbReference>
<reference evidence="8" key="1">
    <citation type="submission" date="2025-08" db="UniProtKB">
        <authorList>
            <consortium name="RefSeq"/>
        </authorList>
    </citation>
    <scope>IDENTIFICATION</scope>
    <source>
        <tissue evidence="8">Silk gland</tissue>
    </source>
</reference>
<evidence type="ECO:0000256" key="2">
    <source>
        <dbReference type="ARBA" id="ARBA00023157"/>
    </source>
</evidence>
<feature type="domain" description="Reelin" evidence="5">
    <location>
        <begin position="4"/>
        <end position="174"/>
    </location>
</feature>
<keyword evidence="7" id="KW-1185">Reference proteome</keyword>
<keyword evidence="4" id="KW-0732">Signal</keyword>
<dbReference type="InterPro" id="IPR002861">
    <property type="entry name" value="Reeler_dom"/>
</dbReference>
<dbReference type="Pfam" id="PF02014">
    <property type="entry name" value="Reeler"/>
    <property type="match status" value="1"/>
</dbReference>
<dbReference type="NCBIfam" id="NF038123">
    <property type="entry name" value="NF038123_dom"/>
    <property type="match status" value="1"/>
</dbReference>
<dbReference type="InterPro" id="IPR042307">
    <property type="entry name" value="Reeler_sf"/>
</dbReference>
<evidence type="ECO:0000259" key="5">
    <source>
        <dbReference type="PROSITE" id="PS51019"/>
    </source>
</evidence>
<feature type="compositionally biased region" description="Polar residues" evidence="3">
    <location>
        <begin position="421"/>
        <end position="435"/>
    </location>
</feature>
<sequence length="449" mass="49913">MGNLKILMWLGLVSAALACELNPGPGVGSKSPGDNHYRLIVNGEVERYAPDQRYVVTLVGSRTHDVVQQFAGFKIILDPLNPDTRRAPSKQGQFQLFADTLTKFDEECTNSVVEADDLPKTEVQVMWKAPPAGSGCVLLKAMVYENASRWFAEDGQLTKRICEDTSLSIPDCCACDDAKYRMVFEGLWSPQTHPKNFPTQALWLTHFSDVIGATHPKNFTFWGEGQLASDGFRSLAEWGSVGLMERELRQHGGLLRSIVKAQGLWHPRVNSNTSAAFTVDKKRHYLSLASMFGPSPDWVVGVSGLDLCQKDCSWVESKIIDLYPYDAGTDNGVSYMSPNSETVPRERMYRITPMFPEDPRAPFYDPDSKTMAPMARLYLTREKLISKSCDEETLLALVAEEEENTQTVDKPEVDVCRLSASPNIGSSIGRSVQSEIENDLPIDLQSASQ</sequence>
<dbReference type="GO" id="GO:0007155">
    <property type="term" value="P:cell adhesion"/>
    <property type="evidence" value="ECO:0007669"/>
    <property type="project" value="TreeGrafter"/>
</dbReference>
<dbReference type="OrthoDB" id="347314at2759"/>
<dbReference type="KEGG" id="bman:114243189"/>